<protein>
    <submittedName>
        <fullName evidence="1">Uncharacterized protein</fullName>
    </submittedName>
</protein>
<accession>A0A0B0PSB6</accession>
<proteinExistence type="predicted"/>
<dbReference type="AlphaFoldDB" id="A0A0B0PSB6"/>
<sequence>MLLVISYIKIDCNPCFANMLLTNSIGLINQSPQ</sequence>
<evidence type="ECO:0000313" key="1">
    <source>
        <dbReference type="EMBL" id="KHG27747.1"/>
    </source>
</evidence>
<reference evidence="2" key="1">
    <citation type="submission" date="2014-09" db="EMBL/GenBank/DDBJ databases">
        <authorList>
            <person name="Mudge J."/>
            <person name="Ramaraj T."/>
            <person name="Lindquist I.E."/>
            <person name="Bharti A.K."/>
            <person name="Sundararajan A."/>
            <person name="Cameron C.T."/>
            <person name="Woodward J.E."/>
            <person name="May G.D."/>
            <person name="Brubaker C."/>
            <person name="Broadhvest J."/>
            <person name="Wilkins T.A."/>
        </authorList>
    </citation>
    <scope>NUCLEOTIDE SEQUENCE</scope>
    <source>
        <strain evidence="2">cv. AKA8401</strain>
    </source>
</reference>
<evidence type="ECO:0000313" key="2">
    <source>
        <dbReference type="Proteomes" id="UP000032142"/>
    </source>
</evidence>
<dbReference type="EMBL" id="KN442235">
    <property type="protein sequence ID" value="KHG27747.1"/>
    <property type="molecule type" value="Genomic_DNA"/>
</dbReference>
<dbReference type="Proteomes" id="UP000032142">
    <property type="component" value="Unassembled WGS sequence"/>
</dbReference>
<name>A0A0B0PSB6_GOSAR</name>
<keyword evidence="2" id="KW-1185">Reference proteome</keyword>
<organism evidence="1 2">
    <name type="scientific">Gossypium arboreum</name>
    <name type="common">Tree cotton</name>
    <name type="synonym">Gossypium nanking</name>
    <dbReference type="NCBI Taxonomy" id="29729"/>
    <lineage>
        <taxon>Eukaryota</taxon>
        <taxon>Viridiplantae</taxon>
        <taxon>Streptophyta</taxon>
        <taxon>Embryophyta</taxon>
        <taxon>Tracheophyta</taxon>
        <taxon>Spermatophyta</taxon>
        <taxon>Magnoliopsida</taxon>
        <taxon>eudicotyledons</taxon>
        <taxon>Gunneridae</taxon>
        <taxon>Pentapetalae</taxon>
        <taxon>rosids</taxon>
        <taxon>malvids</taxon>
        <taxon>Malvales</taxon>
        <taxon>Malvaceae</taxon>
        <taxon>Malvoideae</taxon>
        <taxon>Gossypium</taxon>
    </lineage>
</organism>
<gene>
    <name evidence="1" type="ORF">F383_13258</name>
</gene>